<keyword evidence="3" id="KW-1185">Reference proteome</keyword>
<keyword evidence="1" id="KW-1133">Transmembrane helix</keyword>
<keyword evidence="1" id="KW-0812">Transmembrane</keyword>
<dbReference type="EMBL" id="CP029462">
    <property type="protein sequence ID" value="AXL21521.1"/>
    <property type="molecule type" value="Genomic_DNA"/>
</dbReference>
<gene>
    <name evidence="2" type="ORF">DKB62_08055</name>
</gene>
<dbReference type="OrthoDB" id="1625697at2"/>
<feature type="transmembrane region" description="Helical" evidence="1">
    <location>
        <begin position="55"/>
        <end position="73"/>
    </location>
</feature>
<evidence type="ECO:0000256" key="1">
    <source>
        <dbReference type="SAM" id="Phobius"/>
    </source>
</evidence>
<sequence>MTPNLQKLRYTYLLLYTLGGVCTLMTLALLIWVAVCIALEAEPLAAISFLSHLPTPLRFVIIIAVMAISIAAWQYGAKYHQQYEAALKQRRTER</sequence>
<organism evidence="2 3">
    <name type="scientific">Megasphaera stantonii</name>
    <dbReference type="NCBI Taxonomy" id="2144175"/>
    <lineage>
        <taxon>Bacteria</taxon>
        <taxon>Bacillati</taxon>
        <taxon>Bacillota</taxon>
        <taxon>Negativicutes</taxon>
        <taxon>Veillonellales</taxon>
        <taxon>Veillonellaceae</taxon>
        <taxon>Megasphaera</taxon>
    </lineage>
</organism>
<accession>A0A346B078</accession>
<protein>
    <submittedName>
        <fullName evidence="2">Uncharacterized protein</fullName>
    </submittedName>
</protein>
<dbReference type="RefSeq" id="WP_087477907.1">
    <property type="nucleotide sequence ID" value="NZ_CALYAU010000001.1"/>
</dbReference>
<feature type="transmembrane region" description="Helical" evidence="1">
    <location>
        <begin position="12"/>
        <end position="35"/>
    </location>
</feature>
<reference evidence="2 3" key="1">
    <citation type="submission" date="2018-05" db="EMBL/GenBank/DDBJ databases">
        <title>Complete genome sequence of Megasphaera sp. AJH120T, isolated from the ceca of a chicken.</title>
        <authorList>
            <person name="Maki J."/>
            <person name="Looft T."/>
        </authorList>
    </citation>
    <scope>NUCLEOTIDE SEQUENCE [LARGE SCALE GENOMIC DNA]</scope>
    <source>
        <strain evidence="2 3">AJH120</strain>
    </source>
</reference>
<dbReference type="Proteomes" id="UP000254337">
    <property type="component" value="Chromosome"/>
</dbReference>
<evidence type="ECO:0000313" key="3">
    <source>
        <dbReference type="Proteomes" id="UP000254337"/>
    </source>
</evidence>
<proteinExistence type="predicted"/>
<evidence type="ECO:0000313" key="2">
    <source>
        <dbReference type="EMBL" id="AXL21521.1"/>
    </source>
</evidence>
<keyword evidence="1" id="KW-0472">Membrane</keyword>
<name>A0A346B078_9FIRM</name>
<dbReference type="KEGG" id="meg:DKB62_08055"/>
<dbReference type="AlphaFoldDB" id="A0A346B078"/>